<keyword evidence="2" id="KW-1185">Reference proteome</keyword>
<dbReference type="Proteomes" id="UP000886501">
    <property type="component" value="Unassembled WGS sequence"/>
</dbReference>
<reference evidence="1" key="2">
    <citation type="journal article" date="2020" name="Nat. Commun.">
        <title>Large-scale genome sequencing of mycorrhizal fungi provides insights into the early evolution of symbiotic traits.</title>
        <authorList>
            <person name="Miyauchi S."/>
            <person name="Kiss E."/>
            <person name="Kuo A."/>
            <person name="Drula E."/>
            <person name="Kohler A."/>
            <person name="Sanchez-Garcia M."/>
            <person name="Morin E."/>
            <person name="Andreopoulos B."/>
            <person name="Barry K.W."/>
            <person name="Bonito G."/>
            <person name="Buee M."/>
            <person name="Carver A."/>
            <person name="Chen C."/>
            <person name="Cichocki N."/>
            <person name="Clum A."/>
            <person name="Culley D."/>
            <person name="Crous P.W."/>
            <person name="Fauchery L."/>
            <person name="Girlanda M."/>
            <person name="Hayes R.D."/>
            <person name="Keri Z."/>
            <person name="LaButti K."/>
            <person name="Lipzen A."/>
            <person name="Lombard V."/>
            <person name="Magnuson J."/>
            <person name="Maillard F."/>
            <person name="Murat C."/>
            <person name="Nolan M."/>
            <person name="Ohm R.A."/>
            <person name="Pangilinan J."/>
            <person name="Pereira M.F."/>
            <person name="Perotto S."/>
            <person name="Peter M."/>
            <person name="Pfister S."/>
            <person name="Riley R."/>
            <person name="Sitrit Y."/>
            <person name="Stielow J.B."/>
            <person name="Szollosi G."/>
            <person name="Zifcakova L."/>
            <person name="Stursova M."/>
            <person name="Spatafora J.W."/>
            <person name="Tedersoo L."/>
            <person name="Vaario L.M."/>
            <person name="Yamada A."/>
            <person name="Yan M."/>
            <person name="Wang P."/>
            <person name="Xu J."/>
            <person name="Bruns T."/>
            <person name="Baldrian P."/>
            <person name="Vilgalys R."/>
            <person name="Dunand C."/>
            <person name="Henrissat B."/>
            <person name="Grigoriev I.V."/>
            <person name="Hibbett D."/>
            <person name="Nagy L.G."/>
            <person name="Martin F.M."/>
        </authorList>
    </citation>
    <scope>NUCLEOTIDE SEQUENCE</scope>
    <source>
        <strain evidence="1">P2</strain>
    </source>
</reference>
<comment type="caution">
    <text evidence="1">The sequence shown here is derived from an EMBL/GenBank/DDBJ whole genome shotgun (WGS) entry which is preliminary data.</text>
</comment>
<reference evidence="1" key="1">
    <citation type="submission" date="2019-10" db="EMBL/GenBank/DDBJ databases">
        <authorList>
            <consortium name="DOE Joint Genome Institute"/>
            <person name="Kuo A."/>
            <person name="Miyauchi S."/>
            <person name="Kiss E."/>
            <person name="Drula E."/>
            <person name="Kohler A."/>
            <person name="Sanchez-Garcia M."/>
            <person name="Andreopoulos B."/>
            <person name="Barry K.W."/>
            <person name="Bonito G."/>
            <person name="Buee M."/>
            <person name="Carver A."/>
            <person name="Chen C."/>
            <person name="Cichocki N."/>
            <person name="Clum A."/>
            <person name="Culley D."/>
            <person name="Crous P.W."/>
            <person name="Fauchery L."/>
            <person name="Girlanda M."/>
            <person name="Hayes R."/>
            <person name="Keri Z."/>
            <person name="Labutti K."/>
            <person name="Lipzen A."/>
            <person name="Lombard V."/>
            <person name="Magnuson J."/>
            <person name="Maillard F."/>
            <person name="Morin E."/>
            <person name="Murat C."/>
            <person name="Nolan M."/>
            <person name="Ohm R."/>
            <person name="Pangilinan J."/>
            <person name="Pereira M."/>
            <person name="Perotto S."/>
            <person name="Peter M."/>
            <person name="Riley R."/>
            <person name="Sitrit Y."/>
            <person name="Stielow B."/>
            <person name="Szollosi G."/>
            <person name="Zifcakova L."/>
            <person name="Stursova M."/>
            <person name="Spatafora J.W."/>
            <person name="Tedersoo L."/>
            <person name="Vaario L.-M."/>
            <person name="Yamada A."/>
            <person name="Yan M."/>
            <person name="Wang P."/>
            <person name="Xu J."/>
            <person name="Bruns T."/>
            <person name="Baldrian P."/>
            <person name="Vilgalys R."/>
            <person name="Henrissat B."/>
            <person name="Grigoriev I.V."/>
            <person name="Hibbett D."/>
            <person name="Nagy L.G."/>
            <person name="Martin F.M."/>
        </authorList>
    </citation>
    <scope>NUCLEOTIDE SEQUENCE</scope>
    <source>
        <strain evidence="1">P2</strain>
    </source>
</reference>
<dbReference type="EMBL" id="MU118012">
    <property type="protein sequence ID" value="KAF9648531.1"/>
    <property type="molecule type" value="Genomic_DNA"/>
</dbReference>
<accession>A0ACB6ZFW3</accession>
<gene>
    <name evidence="1" type="ORF">BDM02DRAFT_2240921</name>
</gene>
<evidence type="ECO:0000313" key="2">
    <source>
        <dbReference type="Proteomes" id="UP000886501"/>
    </source>
</evidence>
<evidence type="ECO:0000313" key="1">
    <source>
        <dbReference type="EMBL" id="KAF9648531.1"/>
    </source>
</evidence>
<protein>
    <submittedName>
        <fullName evidence="1">Uncharacterized protein</fullName>
    </submittedName>
</protein>
<sequence>MTAASYRPRIDLAAILAAQNPQIDLRLDEYERSTRSFMNLVANYTKKTTTGVSGKTDAYNAEKVRLGEKTQTTKAEINQCKEAEIELVEVLQQEQEERKEMESAVNALKRRLASIREKCASVDAEIEQYRSMVVTLEREKEREENLLRSRAQEVNYKLRACEEILHGVIEGIADDQILVRFTHIDPSDLDREFSLVIDVSSKTYKVPTSTPFLPTLPILVDELNRTRDLYNFIKQVWEAFDELTKQQ</sequence>
<name>A0ACB6ZFW3_THEGA</name>
<proteinExistence type="predicted"/>
<organism evidence="1 2">
    <name type="scientific">Thelephora ganbajun</name>
    <name type="common">Ganba fungus</name>
    <dbReference type="NCBI Taxonomy" id="370292"/>
    <lineage>
        <taxon>Eukaryota</taxon>
        <taxon>Fungi</taxon>
        <taxon>Dikarya</taxon>
        <taxon>Basidiomycota</taxon>
        <taxon>Agaricomycotina</taxon>
        <taxon>Agaricomycetes</taxon>
        <taxon>Thelephorales</taxon>
        <taxon>Thelephoraceae</taxon>
        <taxon>Thelephora</taxon>
    </lineage>
</organism>